<gene>
    <name evidence="3" type="ORF">HNR07_005075</name>
</gene>
<keyword evidence="4" id="KW-1185">Reference proteome</keyword>
<sequence>MYELSRVRLFSIGPKGARYQDVTLDLRNVGPPVPNGTPAPLFELDSTAASVSAPLRRPSPATVLFLENGGGKSVLIKLIFSVMLPGRRQVVGSSSSRLLENFVQAHDVAHVALEWQHFKTGQRVVVGKVSTWRGQVVSSDPSRLLEAWYSFRPTERFNLDCLPLTEGSQTVSMTGFRSRFEEAGKVEPHLETVWTVNHGIWRERLTRLGLDPELFRYQRRMNAGEGEAADAFTFKSDEAFVDWLLTAVTDEESVRVVGDVVEQYATRLAQRGQLLSEREFVSGALEQLHPLAEAAQERAAVTDQLAEAQRRARAFAIALKLRRDQEAERLGTLKDELEEAAEGQQREDRRERRLNRITIEMRRAQAELRWKRACAELEQLEARLDEARDHLAAWQATGVLIAYHRAHDEAEQIRSLVSDQEQQAAPLLEARDRAARRLVRGLSHTADQAQQSAEEAQKRCALLTKAAQQAEDERVEEMGSAESERARARRADTDVETIVRLVKDAVSDSLLTSVEDDVSARADQADTVLKRTVANIKNAEQRMSELATALGRLRREIRQASQAADEARNRARTAEDALVAAEGAAERLRTDERLVALLGTQEVDPELDTPALIELLKDALDSNREEQARVGISLSENQRVLDALGSGGLLPPSVDVTDALNELEAAGIHAWSGWLYLSTMRPEDREPALGAHPDLVGGVVLNNADHIPRAKEVLTRARLLPRTVVAVGTTAQITTLPPESPVSPPFLVPPNPAMYDEEQAELERQRVTELVDRSRTKLGALTSQAQSDRGLLTLVSAWSERYPPGTLSRLREENQTAEGALAEAKALVESLETQSDEIEEEQNDLREVRLPSLRADEEEQRATTERLLSLVAQADRLPGLRQTAREAWAAVTSHTQQADEYRELAERHRRDAHEAQRDCDDSLRAANTCREEMASVPGSGSVADTEPVPEESISRLRDSHRFAREAYEAVRIGADLRDRLNAAEKVETQAQARLEEVQPARILPAAERLLATPDGADAASRAAATDRARRTVENHERDRTAQAGVVGQLENEFSRFQRQEVTLEPHYSYPTSIAQAEELVSRAETEFTEAHSAHERAKERHEALKQQTSHKQELVDRLRSHLDVMDDVAPPQEEAGDAELFTGTSEQASEQRTSLVERLRKAETLLNDATSVERRAADRLAQYASDERFAQVDSPVRRQIISVEREQLPDYAGEWESALRPRLRSLSDELTQLDRHRAGIIERLRGMVEKGLHTLRNARRLSKLPEGLGDWGGQEFLRITYTVVARDVLDDRLGTVIDEAVTPPEQETGRKRPPRSNGRRDGLTLLLRGVRAATPKGIKVEILKPDAVLRTERVRVSQINDIFSGGQLLTAAIIIYCTMAALRANARGHTRQHSGVLFLDNPIGRASAGYLIELQMAVAKALGVQLIYTTGLFDTNALAAFPLIIRLRNDADLRAGLVYLSVHDVIRAEISRLGKPDGTGSITASRVYARSETGNDDGEHATE</sequence>
<evidence type="ECO:0000313" key="3">
    <source>
        <dbReference type="EMBL" id="MBB5493938.1"/>
    </source>
</evidence>
<dbReference type="EMBL" id="JACHDO010000001">
    <property type="protein sequence ID" value="MBB5493938.1"/>
    <property type="molecule type" value="Genomic_DNA"/>
</dbReference>
<feature type="coiled-coil region" evidence="1">
    <location>
        <begin position="891"/>
        <end position="918"/>
    </location>
</feature>
<feature type="coiled-coil region" evidence="1">
    <location>
        <begin position="291"/>
        <end position="397"/>
    </location>
</feature>
<evidence type="ECO:0000313" key="4">
    <source>
        <dbReference type="Proteomes" id="UP000579647"/>
    </source>
</evidence>
<comment type="caution">
    <text evidence="3">The sequence shown here is derived from an EMBL/GenBank/DDBJ whole genome shotgun (WGS) entry which is preliminary data.</text>
</comment>
<protein>
    <recommendedName>
        <fullName evidence="5">Chromosome segregation ATPase</fullName>
    </recommendedName>
</protein>
<feature type="coiled-coil region" evidence="1">
    <location>
        <begin position="807"/>
        <end position="848"/>
    </location>
</feature>
<proteinExistence type="predicted"/>
<organism evidence="3 4">
    <name type="scientific">Nocardiopsis metallicus</name>
    <dbReference type="NCBI Taxonomy" id="179819"/>
    <lineage>
        <taxon>Bacteria</taxon>
        <taxon>Bacillati</taxon>
        <taxon>Actinomycetota</taxon>
        <taxon>Actinomycetes</taxon>
        <taxon>Streptosporangiales</taxon>
        <taxon>Nocardiopsidaceae</taxon>
        <taxon>Nocardiopsis</taxon>
    </lineage>
</organism>
<name>A0A840WUW3_9ACTN</name>
<feature type="region of interest" description="Disordered" evidence="2">
    <location>
        <begin position="1299"/>
        <end position="1321"/>
    </location>
</feature>
<dbReference type="RefSeq" id="WP_184367029.1">
    <property type="nucleotide sequence ID" value="NZ_BAAAKM010000150.1"/>
</dbReference>
<evidence type="ECO:0000256" key="1">
    <source>
        <dbReference type="SAM" id="Coils"/>
    </source>
</evidence>
<evidence type="ECO:0000256" key="2">
    <source>
        <dbReference type="SAM" id="MobiDB-lite"/>
    </source>
</evidence>
<accession>A0A840WUW3</accession>
<dbReference type="Proteomes" id="UP000579647">
    <property type="component" value="Unassembled WGS sequence"/>
</dbReference>
<feature type="region of interest" description="Disordered" evidence="2">
    <location>
        <begin position="1484"/>
        <end position="1503"/>
    </location>
</feature>
<evidence type="ECO:0008006" key="5">
    <source>
        <dbReference type="Google" id="ProtNLM"/>
    </source>
</evidence>
<keyword evidence="1" id="KW-0175">Coiled coil</keyword>
<feature type="coiled-coil region" evidence="1">
    <location>
        <begin position="439"/>
        <end position="473"/>
    </location>
</feature>
<feature type="region of interest" description="Disordered" evidence="2">
    <location>
        <begin position="933"/>
        <end position="956"/>
    </location>
</feature>
<reference evidence="3 4" key="1">
    <citation type="submission" date="2020-08" db="EMBL/GenBank/DDBJ databases">
        <title>Sequencing the genomes of 1000 actinobacteria strains.</title>
        <authorList>
            <person name="Klenk H.-P."/>
        </authorList>
    </citation>
    <scope>NUCLEOTIDE SEQUENCE [LARGE SCALE GENOMIC DNA]</scope>
    <source>
        <strain evidence="3 4">DSM 44598</strain>
    </source>
</reference>
<feature type="coiled-coil region" evidence="1">
    <location>
        <begin position="522"/>
        <end position="591"/>
    </location>
</feature>